<protein>
    <recommendedName>
        <fullName evidence="3">TonB-dependent receptor</fullName>
    </recommendedName>
</protein>
<evidence type="ECO:0008006" key="3">
    <source>
        <dbReference type="Google" id="ProtNLM"/>
    </source>
</evidence>
<evidence type="ECO:0000313" key="1">
    <source>
        <dbReference type="EMBL" id="ALU26537.1"/>
    </source>
</evidence>
<dbReference type="AlphaFoldDB" id="A0AAI8G4S8"/>
<dbReference type="RefSeq" id="WP_006266524.1">
    <property type="nucleotide sequence ID" value="NZ_CP013690.1"/>
</dbReference>
<reference evidence="1 2" key="1">
    <citation type="journal article" date="2016" name="J. Zhejiang Univ. Sci. B">
        <title>Antibiotic resistance mechanisms of Myroides sp.</title>
        <authorList>
            <person name="Hu S."/>
            <person name="Yuan S."/>
            <person name="Qu H."/>
            <person name="Jiang T."/>
            <person name="Zhou Y."/>
            <person name="Wang M."/>
            <person name="Ming D."/>
        </authorList>
    </citation>
    <scope>NUCLEOTIDE SEQUENCE [LARGE SCALE GENOMIC DNA]</scope>
    <source>
        <strain evidence="1 2">PR63039</strain>
    </source>
</reference>
<gene>
    <name evidence="1" type="ORF">AS202_10410</name>
</gene>
<sequence length="887" mass="102828">MSIKSINSERISLRLFNQFWTIFLLLFTQLCFSQGSIVKGRVINGESDEPIEGVICKVYDSTDEMITYALSTKSGEVLIKSDETPAYIIFSYLGFQNERVEYISFIKSKEVKLFSKAIEIEEIVIKSQAITQEGDTLNYSVTPFKGKEDRYLKDVLKKLPGITVNTTGAITYQGKPINKFYMEGLDLLGNQYTIASNNLPIDAVQSVQVIENNQHIKTLKGVEFSENAALNIKFKDEYKQKPFGEVKTAFGGSPLLSSNKVFATLIAKNSQTLVTAKSDNTGVNIEVDTREQIDFTDLFSFDMPLKQYIGNTSIRRIPMDEKRYLFNETYLGSINHLKKLAKEATLRFKVDITKDHKQQDSYYISNYDLMNGEVLTLNEDRNVALSNTRLNASVNYEKNSTAVYFKNELKTIFNWQRSNESLLQDMDQFTNHVKQDNVTIQNRFAYIFGTDDNKYTIDAFIKYVDQPERMTLNTLKGTDKASSMDRQKVDNKHLLFKVQSGKTMRVWSNPLSFNVELYYNNDELKTRLETDKKYSFLDQYLHDNSVRLKKYGTTLTTSYTYYLKEGNLRINIPLKYEQHSVFDRIGVENEEKGNFLITPSVSFNYNLNQLWKFNANTSYTESVSQIDNYYQGVVMATYRDFMTYGNLPQKYKSMRYEIGLDHRNLLTSVFFNLNIGYQPSKINVANQGYYDKDYTWSNKVAQDIKMDKLYLNTRVSKLFSELKTTLALSTSYEYYKSDIWQQNTLFTNYSNQWTVGFEAFVKKLDWMSIQYIISDNIFWENNQFRNTDKLHNITQQVNLSFFTLKNVQLQLSGEHNYNDMGGKESYKNFFIDATASYKLKQVEFTALLQNLLDKKEYSYTSYTGLNSSSLKIPIRGRSILLGATFSF</sequence>
<dbReference type="Proteomes" id="UP000069030">
    <property type="component" value="Chromosome"/>
</dbReference>
<dbReference type="KEGG" id="mod:AS202_10410"/>
<name>A0AAI8G4S8_9FLAO</name>
<organism evidence="1 2">
    <name type="scientific">Myroides odoratimimus</name>
    <dbReference type="NCBI Taxonomy" id="76832"/>
    <lineage>
        <taxon>Bacteria</taxon>
        <taxon>Pseudomonadati</taxon>
        <taxon>Bacteroidota</taxon>
        <taxon>Flavobacteriia</taxon>
        <taxon>Flavobacteriales</taxon>
        <taxon>Flavobacteriaceae</taxon>
        <taxon>Myroides</taxon>
    </lineage>
</organism>
<dbReference type="SUPFAM" id="SSF56935">
    <property type="entry name" value="Porins"/>
    <property type="match status" value="1"/>
</dbReference>
<evidence type="ECO:0000313" key="2">
    <source>
        <dbReference type="Proteomes" id="UP000069030"/>
    </source>
</evidence>
<proteinExistence type="predicted"/>
<accession>A0AAI8G4S8</accession>
<dbReference type="EMBL" id="CP013690">
    <property type="protein sequence ID" value="ALU26537.1"/>
    <property type="molecule type" value="Genomic_DNA"/>
</dbReference>